<dbReference type="PROSITE" id="PS51257">
    <property type="entry name" value="PROKAR_LIPOPROTEIN"/>
    <property type="match status" value="1"/>
</dbReference>
<keyword evidence="5" id="KW-1185">Reference proteome</keyword>
<dbReference type="SUPFAM" id="SSF52833">
    <property type="entry name" value="Thioredoxin-like"/>
    <property type="match status" value="1"/>
</dbReference>
<dbReference type="PANTHER" id="PTHR43031">
    <property type="entry name" value="FAD-DEPENDENT OXIDOREDUCTASE"/>
    <property type="match status" value="1"/>
</dbReference>
<evidence type="ECO:0000313" key="4">
    <source>
        <dbReference type="EMBL" id="WMW78362.1"/>
    </source>
</evidence>
<dbReference type="InterPro" id="IPR001763">
    <property type="entry name" value="Rhodanese-like_dom"/>
</dbReference>
<dbReference type="InterPro" id="IPR013766">
    <property type="entry name" value="Thioredoxin_domain"/>
</dbReference>
<organism evidence="4 5">
    <name type="scientific">Flavobacterium nakdongensis</name>
    <dbReference type="NCBI Taxonomy" id="3073563"/>
    <lineage>
        <taxon>Bacteria</taxon>
        <taxon>Pseudomonadati</taxon>
        <taxon>Bacteroidota</taxon>
        <taxon>Flavobacteriia</taxon>
        <taxon>Flavobacteriales</taxon>
        <taxon>Flavobacteriaceae</taxon>
        <taxon>Flavobacterium</taxon>
    </lineage>
</organism>
<dbReference type="Pfam" id="PF00085">
    <property type="entry name" value="Thioredoxin"/>
    <property type="match status" value="1"/>
</dbReference>
<accession>A0ABY9RAU2</accession>
<evidence type="ECO:0000256" key="1">
    <source>
        <dbReference type="ARBA" id="ARBA00023284"/>
    </source>
</evidence>
<feature type="domain" description="Thioredoxin" evidence="3">
    <location>
        <begin position="117"/>
        <end position="230"/>
    </location>
</feature>
<dbReference type="RefSeq" id="WP_309532670.1">
    <property type="nucleotide sequence ID" value="NZ_CP133721.1"/>
</dbReference>
<dbReference type="SUPFAM" id="SSF52821">
    <property type="entry name" value="Rhodanese/Cell cycle control phosphatase"/>
    <property type="match status" value="1"/>
</dbReference>
<dbReference type="Pfam" id="PF00581">
    <property type="entry name" value="Rhodanese"/>
    <property type="match status" value="1"/>
</dbReference>
<dbReference type="PROSITE" id="PS00194">
    <property type="entry name" value="THIOREDOXIN_1"/>
    <property type="match status" value="1"/>
</dbReference>
<dbReference type="InterPro" id="IPR036873">
    <property type="entry name" value="Rhodanese-like_dom_sf"/>
</dbReference>
<dbReference type="SMART" id="SM00450">
    <property type="entry name" value="RHOD"/>
    <property type="match status" value="1"/>
</dbReference>
<dbReference type="InterPro" id="IPR050229">
    <property type="entry name" value="GlpE_sulfurtransferase"/>
</dbReference>
<reference evidence="4" key="1">
    <citation type="submission" date="2023-09" db="EMBL/GenBank/DDBJ databases">
        <title>Flavobacterium sp. 20NA77.7 isolated from freshwater.</title>
        <authorList>
            <person name="Le V."/>
            <person name="Ko S.-R."/>
            <person name="Ahn C.-Y."/>
            <person name="Oh H.-M."/>
        </authorList>
    </citation>
    <scope>NUCLEOTIDE SEQUENCE</scope>
    <source>
        <strain evidence="4">20NA77.7</strain>
    </source>
</reference>
<evidence type="ECO:0000313" key="5">
    <source>
        <dbReference type="Proteomes" id="UP001180481"/>
    </source>
</evidence>
<dbReference type="CDD" id="cd02947">
    <property type="entry name" value="TRX_family"/>
    <property type="match status" value="1"/>
</dbReference>
<evidence type="ECO:0000259" key="2">
    <source>
        <dbReference type="PROSITE" id="PS50206"/>
    </source>
</evidence>
<sequence length="230" mass="25935">MKNLKSIIATVVVTLSISCTNSQNFKSVDVAEFKSTLEKNSEIQLIDVRTEDEFKGGHITNAKNISLSSETWRPLVGELDKTKPVLVYCLSGGRSKRAASELKELGFKEVIELNGGYLAWSKANPQTNSAWTGMTKEEYAKLLISDKIVVVDFYAEWCAPCKKMAPYLEKMNTELANKVIIYRIDADKNKSLFNDLGYQGLPVILVYKNGKETFKKNEFVSEEDLRKEIN</sequence>
<evidence type="ECO:0000259" key="3">
    <source>
        <dbReference type="PROSITE" id="PS51352"/>
    </source>
</evidence>
<dbReference type="PANTHER" id="PTHR43031:SF18">
    <property type="entry name" value="RHODANESE-RELATED SULFURTRANSFERASES"/>
    <property type="match status" value="1"/>
</dbReference>
<dbReference type="PROSITE" id="PS50206">
    <property type="entry name" value="RHODANESE_3"/>
    <property type="match status" value="1"/>
</dbReference>
<keyword evidence="1" id="KW-0676">Redox-active center</keyword>
<dbReference type="EMBL" id="CP133721">
    <property type="protein sequence ID" value="WMW78362.1"/>
    <property type="molecule type" value="Genomic_DNA"/>
</dbReference>
<dbReference type="CDD" id="cd00158">
    <property type="entry name" value="RHOD"/>
    <property type="match status" value="1"/>
</dbReference>
<name>A0ABY9RAU2_9FLAO</name>
<dbReference type="PROSITE" id="PS51352">
    <property type="entry name" value="THIOREDOXIN_2"/>
    <property type="match status" value="1"/>
</dbReference>
<dbReference type="InterPro" id="IPR036249">
    <property type="entry name" value="Thioredoxin-like_sf"/>
</dbReference>
<feature type="domain" description="Rhodanese" evidence="2">
    <location>
        <begin position="39"/>
        <end position="129"/>
    </location>
</feature>
<dbReference type="Gene3D" id="3.40.30.10">
    <property type="entry name" value="Glutaredoxin"/>
    <property type="match status" value="1"/>
</dbReference>
<proteinExistence type="predicted"/>
<dbReference type="InterPro" id="IPR017937">
    <property type="entry name" value="Thioredoxin_CS"/>
</dbReference>
<dbReference type="Gene3D" id="3.40.250.10">
    <property type="entry name" value="Rhodanese-like domain"/>
    <property type="match status" value="1"/>
</dbReference>
<gene>
    <name evidence="4" type="ORF">RF683_02650</name>
</gene>
<protein>
    <submittedName>
        <fullName evidence="4">Thioredoxin domain-containing protein</fullName>
    </submittedName>
</protein>
<dbReference type="PRINTS" id="PR00421">
    <property type="entry name" value="THIOREDOXIN"/>
</dbReference>
<dbReference type="Proteomes" id="UP001180481">
    <property type="component" value="Chromosome"/>
</dbReference>